<gene>
    <name evidence="2" type="ORF">AYI68_g1224</name>
</gene>
<keyword evidence="3" id="KW-1185">Reference proteome</keyword>
<protein>
    <submittedName>
        <fullName evidence="2">Uncharacterized protein</fullName>
    </submittedName>
</protein>
<name>A0A1R0H636_9FUNG</name>
<sequence>MTAQTEWSLSDQQFELGGLFQPLLLPALESDRSSDSEGETRAANYYPGHTIVENCDMVLGSRAIIDKTATASTNNKRVPDPKSGKSPLSNTKKWHLMTWRIS</sequence>
<organism evidence="2 3">
    <name type="scientific">Smittium mucronatum</name>
    <dbReference type="NCBI Taxonomy" id="133383"/>
    <lineage>
        <taxon>Eukaryota</taxon>
        <taxon>Fungi</taxon>
        <taxon>Fungi incertae sedis</taxon>
        <taxon>Zoopagomycota</taxon>
        <taxon>Kickxellomycotina</taxon>
        <taxon>Harpellomycetes</taxon>
        <taxon>Harpellales</taxon>
        <taxon>Legeriomycetaceae</taxon>
        <taxon>Smittium</taxon>
    </lineage>
</organism>
<evidence type="ECO:0000256" key="1">
    <source>
        <dbReference type="SAM" id="MobiDB-lite"/>
    </source>
</evidence>
<proteinExistence type="predicted"/>
<dbReference type="Proteomes" id="UP000187455">
    <property type="component" value="Unassembled WGS sequence"/>
</dbReference>
<accession>A0A1R0H636</accession>
<dbReference type="EMBL" id="LSSL01000436">
    <property type="protein sequence ID" value="OLY84609.1"/>
    <property type="molecule type" value="Genomic_DNA"/>
</dbReference>
<reference evidence="2 3" key="1">
    <citation type="journal article" date="2016" name="Mol. Biol. Evol.">
        <title>Genome-Wide Survey of Gut Fungi (Harpellales) Reveals the First Horizontally Transferred Ubiquitin Gene from a Mosquito Host.</title>
        <authorList>
            <person name="Wang Y."/>
            <person name="White M.M."/>
            <person name="Kvist S."/>
            <person name="Moncalvo J.M."/>
        </authorList>
    </citation>
    <scope>NUCLEOTIDE SEQUENCE [LARGE SCALE GENOMIC DNA]</scope>
    <source>
        <strain evidence="2 3">ALG-7-W6</strain>
    </source>
</reference>
<feature type="region of interest" description="Disordered" evidence="1">
    <location>
        <begin position="69"/>
        <end position="92"/>
    </location>
</feature>
<evidence type="ECO:0000313" key="2">
    <source>
        <dbReference type="EMBL" id="OLY84609.1"/>
    </source>
</evidence>
<evidence type="ECO:0000313" key="3">
    <source>
        <dbReference type="Proteomes" id="UP000187455"/>
    </source>
</evidence>
<comment type="caution">
    <text evidence="2">The sequence shown here is derived from an EMBL/GenBank/DDBJ whole genome shotgun (WGS) entry which is preliminary data.</text>
</comment>
<dbReference type="AlphaFoldDB" id="A0A1R0H636"/>